<proteinExistence type="predicted"/>
<dbReference type="AlphaFoldDB" id="W0F5U0"/>
<dbReference type="KEGG" id="nso:NIASO_02855"/>
<dbReference type="Proteomes" id="UP000003586">
    <property type="component" value="Chromosome"/>
</dbReference>
<name>W0F5U0_9BACT</name>
<evidence type="ECO:0000313" key="1">
    <source>
        <dbReference type="EMBL" id="AHF17168.1"/>
    </source>
</evidence>
<accession>W0F5U0</accession>
<dbReference type="EMBL" id="CP007035">
    <property type="protein sequence ID" value="AHF17168.1"/>
    <property type="molecule type" value="Genomic_DNA"/>
</dbReference>
<keyword evidence="2" id="KW-1185">Reference proteome</keyword>
<sequence>MVSVLKLPTWVSMIGLLVTTCLSKNAECIFRLCWRHSAYVKLCYKHNVPDGARVPVLKLPTWVSMIGLLVTTCLSKNTERIFRLCRRHSAYVKLCYKHNVPDGARVSVLKLETLVSMIGLLVTTCLSKNAECIFRLCRRHSAYAKLCYKHNVPDGARVPVLKLPTWVSMIGLLVTTCLSKNDERIFWLCWRHSAYVKLCYKHDVPDGAMVSALKLLAL</sequence>
<organism evidence="1 2">
    <name type="scientific">Niabella soli DSM 19437</name>
    <dbReference type="NCBI Taxonomy" id="929713"/>
    <lineage>
        <taxon>Bacteria</taxon>
        <taxon>Pseudomonadati</taxon>
        <taxon>Bacteroidota</taxon>
        <taxon>Chitinophagia</taxon>
        <taxon>Chitinophagales</taxon>
        <taxon>Chitinophagaceae</taxon>
        <taxon>Niabella</taxon>
    </lineage>
</organism>
<dbReference type="HOGENOM" id="CLU_1265832_0_0_10"/>
<reference evidence="1 2" key="1">
    <citation type="submission" date="2013-12" db="EMBL/GenBank/DDBJ databases">
        <authorList>
            <consortium name="DOE Joint Genome Institute"/>
            <person name="Eisen J."/>
            <person name="Huntemann M."/>
            <person name="Han J."/>
            <person name="Chen A."/>
            <person name="Kyrpides N."/>
            <person name="Mavromatis K."/>
            <person name="Markowitz V."/>
            <person name="Palaniappan K."/>
            <person name="Ivanova N."/>
            <person name="Schaumberg A."/>
            <person name="Pati A."/>
            <person name="Liolios K."/>
            <person name="Nordberg H.P."/>
            <person name="Cantor M.N."/>
            <person name="Hua S.X."/>
            <person name="Woyke T."/>
        </authorList>
    </citation>
    <scope>NUCLEOTIDE SEQUENCE [LARGE SCALE GENOMIC DNA]</scope>
    <source>
        <strain evidence="2">DSM 19437</strain>
    </source>
</reference>
<protein>
    <submittedName>
        <fullName evidence="1">Uncharacterized protein</fullName>
    </submittedName>
</protein>
<gene>
    <name evidence="1" type="ORF">NIASO_02855</name>
</gene>
<evidence type="ECO:0000313" key="2">
    <source>
        <dbReference type="Proteomes" id="UP000003586"/>
    </source>
</evidence>